<dbReference type="KEGG" id="ave:Arcve_1868"/>
<evidence type="ECO:0000313" key="3">
    <source>
        <dbReference type="EMBL" id="AEA47861.1"/>
    </source>
</evidence>
<evidence type="ECO:0000313" key="4">
    <source>
        <dbReference type="Proteomes" id="UP000008136"/>
    </source>
</evidence>
<dbReference type="GeneID" id="10394999"/>
<keyword evidence="1" id="KW-0812">Transmembrane</keyword>
<gene>
    <name evidence="3" type="ordered locus">Arcve_1868</name>
</gene>
<name>F2KRC7_ARCVS</name>
<dbReference type="OrthoDB" id="359437at2157"/>
<dbReference type="HOGENOM" id="CLU_172281_0_0_2"/>
<proteinExistence type="predicted"/>
<sequence length="88" mass="10372">MDEEEKTVERNVKEFDFEDILRKVLIAFVVIMLAVATWGLYTSLNDLIRIWIGYKYAPLYRALLNLAVLAIAIYLLNLLVRGRREKQR</sequence>
<evidence type="ECO:0000256" key="1">
    <source>
        <dbReference type="SAM" id="Phobius"/>
    </source>
</evidence>
<organism evidence="3 4">
    <name type="scientific">Archaeoglobus veneficus (strain DSM 11195 / SNP6)</name>
    <dbReference type="NCBI Taxonomy" id="693661"/>
    <lineage>
        <taxon>Archaea</taxon>
        <taxon>Methanobacteriati</taxon>
        <taxon>Methanobacteriota</taxon>
        <taxon>Archaeoglobi</taxon>
        <taxon>Archaeoglobales</taxon>
        <taxon>Archaeoglobaceae</taxon>
        <taxon>Archaeoglobus</taxon>
    </lineage>
</organism>
<keyword evidence="1" id="KW-0472">Membrane</keyword>
<keyword evidence="4" id="KW-1185">Reference proteome</keyword>
<dbReference type="eggNOG" id="arCOG03925">
    <property type="taxonomic scope" value="Archaea"/>
</dbReference>
<feature type="transmembrane region" description="Helical" evidence="1">
    <location>
        <begin position="60"/>
        <end position="80"/>
    </location>
</feature>
<dbReference type="AlphaFoldDB" id="F2KRC7"/>
<dbReference type="RefSeq" id="WP_013684517.1">
    <property type="nucleotide sequence ID" value="NC_015320.1"/>
</dbReference>
<feature type="domain" description="DUF8060" evidence="2">
    <location>
        <begin position="12"/>
        <end position="84"/>
    </location>
</feature>
<dbReference type="STRING" id="693661.Arcve_1868"/>
<dbReference type="Proteomes" id="UP000008136">
    <property type="component" value="Chromosome"/>
</dbReference>
<protein>
    <recommendedName>
        <fullName evidence="2">DUF8060 domain-containing protein</fullName>
    </recommendedName>
</protein>
<dbReference type="Pfam" id="PF26256">
    <property type="entry name" value="DUF8060"/>
    <property type="match status" value="1"/>
</dbReference>
<keyword evidence="1" id="KW-1133">Transmembrane helix</keyword>
<evidence type="ECO:0000259" key="2">
    <source>
        <dbReference type="Pfam" id="PF26256"/>
    </source>
</evidence>
<feature type="transmembrane region" description="Helical" evidence="1">
    <location>
        <begin position="20"/>
        <end position="40"/>
    </location>
</feature>
<accession>F2KRC7</accession>
<dbReference type="EMBL" id="CP002588">
    <property type="protein sequence ID" value="AEA47861.1"/>
    <property type="molecule type" value="Genomic_DNA"/>
</dbReference>
<reference evidence="3 4" key="1">
    <citation type="submission" date="2011-03" db="EMBL/GenBank/DDBJ databases">
        <title>The complete genome of Archaeoglobus veneficus SNP6.</title>
        <authorList>
            <consortium name="US DOE Joint Genome Institute (JGI-PGF)"/>
            <person name="Lucas S."/>
            <person name="Copeland A."/>
            <person name="Lapidus A."/>
            <person name="Bruce D."/>
            <person name="Goodwin L."/>
            <person name="Pitluck S."/>
            <person name="Kyrpides N."/>
            <person name="Mavromatis K."/>
            <person name="Pagani I."/>
            <person name="Ivanova N."/>
            <person name="Mikhailova N."/>
            <person name="Lu M."/>
            <person name="Detter J.C."/>
            <person name="Tapia R."/>
            <person name="Han C."/>
            <person name="Land M."/>
            <person name="Hauser L."/>
            <person name="Markowitz V."/>
            <person name="Cheng J.-F."/>
            <person name="Hugenholtz P."/>
            <person name="Woyke T."/>
            <person name="Wu D."/>
            <person name="Spring S."/>
            <person name="Brambilla E."/>
            <person name="Klenk H.-P."/>
            <person name="Eisen J.A."/>
        </authorList>
    </citation>
    <scope>NUCLEOTIDE SEQUENCE [LARGE SCALE GENOMIC DNA]</scope>
    <source>
        <strain>SNP6</strain>
    </source>
</reference>
<dbReference type="InterPro" id="IPR058373">
    <property type="entry name" value="DUF8060"/>
</dbReference>